<protein>
    <submittedName>
        <fullName evidence="6">Uncharacterized protein</fullName>
    </submittedName>
</protein>
<name>A0A8J2JMI9_9HEXA</name>
<dbReference type="GO" id="GO:0016020">
    <property type="term" value="C:membrane"/>
    <property type="evidence" value="ECO:0007669"/>
    <property type="project" value="InterPro"/>
</dbReference>
<dbReference type="GO" id="GO:0008241">
    <property type="term" value="F:peptidyl-dipeptidase activity"/>
    <property type="evidence" value="ECO:0007669"/>
    <property type="project" value="InterPro"/>
</dbReference>
<keyword evidence="2" id="KW-0732">Signal</keyword>
<evidence type="ECO:0000313" key="6">
    <source>
        <dbReference type="EMBL" id="CAG7722459.1"/>
    </source>
</evidence>
<comment type="similarity">
    <text evidence="1 5">Belongs to the peptidase M2 family.</text>
</comment>
<evidence type="ECO:0000256" key="4">
    <source>
        <dbReference type="ARBA" id="ARBA00023180"/>
    </source>
</evidence>
<keyword evidence="7" id="KW-1185">Reference proteome</keyword>
<evidence type="ECO:0000256" key="3">
    <source>
        <dbReference type="ARBA" id="ARBA00023157"/>
    </source>
</evidence>
<proteinExistence type="inferred from homology"/>
<dbReference type="EMBL" id="CAJVCH010089535">
    <property type="protein sequence ID" value="CAG7722459.1"/>
    <property type="molecule type" value="Genomic_DNA"/>
</dbReference>
<sequence length="44" mass="5001">SLSDEEMKRLNEILSEMGELYGSEKVCLTENECLPLEPDLTDLL</sequence>
<accession>A0A8J2JMI9</accession>
<evidence type="ECO:0000313" key="7">
    <source>
        <dbReference type="Proteomes" id="UP000708208"/>
    </source>
</evidence>
<comment type="caution">
    <text evidence="6">The sequence shown here is derived from an EMBL/GenBank/DDBJ whole genome shotgun (WGS) entry which is preliminary data.</text>
</comment>
<dbReference type="PROSITE" id="PS52011">
    <property type="entry name" value="PEPTIDASE_M2"/>
    <property type="match status" value="1"/>
</dbReference>
<comment type="caution">
    <text evidence="5">Lacks conserved residue(s) required for the propagation of feature annotation.</text>
</comment>
<evidence type="ECO:0000256" key="1">
    <source>
        <dbReference type="ARBA" id="ARBA00008139"/>
    </source>
</evidence>
<gene>
    <name evidence="6" type="ORF">AFUS01_LOCUS11590</name>
</gene>
<dbReference type="InterPro" id="IPR001548">
    <property type="entry name" value="Peptidase_M2"/>
</dbReference>
<dbReference type="AlphaFoldDB" id="A0A8J2JMI9"/>
<reference evidence="6" key="1">
    <citation type="submission" date="2021-06" db="EMBL/GenBank/DDBJ databases">
        <authorList>
            <person name="Hodson N. C."/>
            <person name="Mongue J. A."/>
            <person name="Jaron S. K."/>
        </authorList>
    </citation>
    <scope>NUCLEOTIDE SEQUENCE</scope>
</reference>
<dbReference type="Pfam" id="PF01401">
    <property type="entry name" value="Peptidase_M2"/>
    <property type="match status" value="1"/>
</dbReference>
<keyword evidence="3" id="KW-1015">Disulfide bond</keyword>
<organism evidence="6 7">
    <name type="scientific">Allacma fusca</name>
    <dbReference type="NCBI Taxonomy" id="39272"/>
    <lineage>
        <taxon>Eukaryota</taxon>
        <taxon>Metazoa</taxon>
        <taxon>Ecdysozoa</taxon>
        <taxon>Arthropoda</taxon>
        <taxon>Hexapoda</taxon>
        <taxon>Collembola</taxon>
        <taxon>Symphypleona</taxon>
        <taxon>Sminthuridae</taxon>
        <taxon>Allacma</taxon>
    </lineage>
</organism>
<feature type="non-terminal residue" evidence="6">
    <location>
        <position position="44"/>
    </location>
</feature>
<dbReference type="Proteomes" id="UP000708208">
    <property type="component" value="Unassembled WGS sequence"/>
</dbReference>
<evidence type="ECO:0000256" key="5">
    <source>
        <dbReference type="PROSITE-ProRule" id="PRU01355"/>
    </source>
</evidence>
<dbReference type="GO" id="GO:0008237">
    <property type="term" value="F:metallopeptidase activity"/>
    <property type="evidence" value="ECO:0007669"/>
    <property type="project" value="InterPro"/>
</dbReference>
<dbReference type="GO" id="GO:0006508">
    <property type="term" value="P:proteolysis"/>
    <property type="evidence" value="ECO:0007669"/>
    <property type="project" value="InterPro"/>
</dbReference>
<feature type="non-terminal residue" evidence="6">
    <location>
        <position position="1"/>
    </location>
</feature>
<evidence type="ECO:0000256" key="2">
    <source>
        <dbReference type="ARBA" id="ARBA00022729"/>
    </source>
</evidence>
<keyword evidence="4" id="KW-0325">Glycoprotein</keyword>